<feature type="domain" description="Aminoglycoside phosphotransferase" evidence="2">
    <location>
        <begin position="128"/>
        <end position="304"/>
    </location>
</feature>
<evidence type="ECO:0000313" key="4">
    <source>
        <dbReference type="Proteomes" id="UP001432060"/>
    </source>
</evidence>
<reference evidence="3" key="1">
    <citation type="submission" date="2022-10" db="EMBL/GenBank/DDBJ databases">
        <title>The complete genomes of actinobacterial strains from the NBC collection.</title>
        <authorList>
            <person name="Joergensen T.S."/>
            <person name="Alvarez Arevalo M."/>
            <person name="Sterndorff E.B."/>
            <person name="Faurdal D."/>
            <person name="Vuksanovic O."/>
            <person name="Mourched A.-S."/>
            <person name="Charusanti P."/>
            <person name="Shaw S."/>
            <person name="Blin K."/>
            <person name="Weber T."/>
        </authorList>
    </citation>
    <scope>NUCLEOTIDE SEQUENCE</scope>
    <source>
        <strain evidence="3">NBC_00668</strain>
    </source>
</reference>
<dbReference type="Pfam" id="PF01636">
    <property type="entry name" value="APH"/>
    <property type="match status" value="1"/>
</dbReference>
<protein>
    <submittedName>
        <fullName evidence="3">Aminoglycoside phosphotransferase family protein</fullName>
    </submittedName>
</protein>
<organism evidence="3 4">
    <name type="scientific">Streptomyces melanogenes</name>
    <dbReference type="NCBI Taxonomy" id="67326"/>
    <lineage>
        <taxon>Bacteria</taxon>
        <taxon>Bacillati</taxon>
        <taxon>Actinomycetota</taxon>
        <taxon>Actinomycetes</taxon>
        <taxon>Kitasatosporales</taxon>
        <taxon>Streptomycetaceae</taxon>
        <taxon>Streptomyces</taxon>
    </lineage>
</organism>
<evidence type="ECO:0000313" key="3">
    <source>
        <dbReference type="EMBL" id="WUT82295.1"/>
    </source>
</evidence>
<gene>
    <name evidence="3" type="ORF">OG515_08820</name>
</gene>
<evidence type="ECO:0000256" key="1">
    <source>
        <dbReference type="SAM" id="MobiDB-lite"/>
    </source>
</evidence>
<dbReference type="Proteomes" id="UP001432060">
    <property type="component" value="Chromosome"/>
</dbReference>
<dbReference type="InterPro" id="IPR011009">
    <property type="entry name" value="Kinase-like_dom_sf"/>
</dbReference>
<dbReference type="EMBL" id="CP109019">
    <property type="protein sequence ID" value="WUT82295.1"/>
    <property type="molecule type" value="Genomic_DNA"/>
</dbReference>
<dbReference type="InterPro" id="IPR002575">
    <property type="entry name" value="Aminoglycoside_PTrfase"/>
</dbReference>
<evidence type="ECO:0000259" key="2">
    <source>
        <dbReference type="Pfam" id="PF01636"/>
    </source>
</evidence>
<sequence length="356" mass="37039">MPRSLVATLATAARTAAHRTAPRHPCGACAAASREPGGGPHTPGTEVLADRPDGTVVRHGRVVAKAHAPDTDRAALDVRLAVAAHPLLHGVLLAPLQNARASVPPDPVPPRGAGNCAPSPHGPAGEVPGHPPVTLWPHGTPVDPSDPDSAPWPEAGRLLAALHRVPTDALPGPLPAMRGPVKAARATARMRNAGVRGSAADAVLRAWSQLPAWARAETPHPGPAEGPARLCHGDLHLGQLIRQDRTGDWLLIDVDDLGVGEPAWDLARPAAWYAAGLLDPEDWARFLAAYREAGGPAVPPEGDPWPQLDVPARALTVQTAALALAKCTNERRAPDEAELAMIGSCTRIAALPPEFP</sequence>
<name>A0ABZ1XHV3_9ACTN</name>
<dbReference type="RefSeq" id="WP_329397226.1">
    <property type="nucleotide sequence ID" value="NZ_CP109019.1"/>
</dbReference>
<dbReference type="SUPFAM" id="SSF56112">
    <property type="entry name" value="Protein kinase-like (PK-like)"/>
    <property type="match status" value="1"/>
</dbReference>
<accession>A0ABZ1XHV3</accession>
<feature type="region of interest" description="Disordered" evidence="1">
    <location>
        <begin position="27"/>
        <end position="51"/>
    </location>
</feature>
<dbReference type="Gene3D" id="3.90.1200.10">
    <property type="match status" value="1"/>
</dbReference>
<proteinExistence type="predicted"/>
<keyword evidence="4" id="KW-1185">Reference proteome</keyword>
<feature type="region of interest" description="Disordered" evidence="1">
    <location>
        <begin position="103"/>
        <end position="135"/>
    </location>
</feature>